<dbReference type="GO" id="GO:0008270">
    <property type="term" value="F:zinc ion binding"/>
    <property type="evidence" value="ECO:0007669"/>
    <property type="project" value="UniProtKB-KW"/>
</dbReference>
<evidence type="ECO:0000256" key="16">
    <source>
        <dbReference type="SAM" id="Phobius"/>
    </source>
</evidence>
<evidence type="ECO:0000256" key="5">
    <source>
        <dbReference type="ARBA" id="ARBA00022679"/>
    </source>
</evidence>
<evidence type="ECO:0000256" key="9">
    <source>
        <dbReference type="ARBA" id="ARBA00022786"/>
    </source>
</evidence>
<sequence length="253" mass="28315">MENLDPKEKAKEDEYARSGMMMLITIAILFIVIIVMLCLHMHVRWFLLRNRHSHQHPPRRNTRNRHRSRSRFIFYVDPALTTASRGLDASVIASLPLFTFSRSSEAAECAVCLSEFEEGETGRVLPKCKHSFHVECIDMWFESHSTCPLCRVHVEVPVEPEVIVNNNVSETEPGSNSEDANSNSSSSTSSSSSSSFKSVGEESSSSSYESATSSFRLSMSRMLSLKRILSREKKELSSSVAELDVERGGDSVS</sequence>
<comment type="catalytic activity">
    <reaction evidence="1">
        <text>S-ubiquitinyl-[E2 ubiquitin-conjugating enzyme]-L-cysteine + [acceptor protein]-L-lysine = [E2 ubiquitin-conjugating enzyme]-L-cysteine + N(6)-ubiquitinyl-[acceptor protein]-L-lysine.</text>
        <dbReference type="EC" id="2.3.2.27"/>
    </reaction>
</comment>
<evidence type="ECO:0000256" key="12">
    <source>
        <dbReference type="ARBA" id="ARBA00023136"/>
    </source>
</evidence>
<dbReference type="CDD" id="cd16461">
    <property type="entry name" value="RING-H2_EL5-like"/>
    <property type="match status" value="1"/>
</dbReference>
<evidence type="ECO:0000256" key="15">
    <source>
        <dbReference type="SAM" id="MobiDB-lite"/>
    </source>
</evidence>
<evidence type="ECO:0000256" key="1">
    <source>
        <dbReference type="ARBA" id="ARBA00000900"/>
    </source>
</evidence>
<evidence type="ECO:0000256" key="6">
    <source>
        <dbReference type="ARBA" id="ARBA00022692"/>
    </source>
</evidence>
<dbReference type="EC" id="2.3.2.27" evidence="4"/>
<proteinExistence type="inferred from homology"/>
<keyword evidence="19" id="KW-1185">Reference proteome</keyword>
<dbReference type="InterPro" id="IPR013083">
    <property type="entry name" value="Znf_RING/FYVE/PHD"/>
</dbReference>
<name>A0AAN9PAM3_CROPI</name>
<keyword evidence="5" id="KW-0808">Transferase</keyword>
<dbReference type="Gene3D" id="3.30.40.10">
    <property type="entry name" value="Zinc/RING finger domain, C3HC4 (zinc finger)"/>
    <property type="match status" value="1"/>
</dbReference>
<dbReference type="PROSITE" id="PS50089">
    <property type="entry name" value="ZF_RING_2"/>
    <property type="match status" value="1"/>
</dbReference>
<dbReference type="AlphaFoldDB" id="A0AAN9PAM3"/>
<dbReference type="InterPro" id="IPR044600">
    <property type="entry name" value="ATL1/ATL16-like"/>
</dbReference>
<keyword evidence="8 14" id="KW-0863">Zinc-finger</keyword>
<reference evidence="18 19" key="1">
    <citation type="submission" date="2024-01" db="EMBL/GenBank/DDBJ databases">
        <title>The genomes of 5 underutilized Papilionoideae crops provide insights into root nodulation and disease resistanc.</title>
        <authorList>
            <person name="Yuan L."/>
        </authorList>
    </citation>
    <scope>NUCLEOTIDE SEQUENCE [LARGE SCALE GENOMIC DNA]</scope>
    <source>
        <strain evidence="18">ZHUSHIDOU_FW_LH</strain>
        <tissue evidence="18">Leaf</tissue>
    </source>
</reference>
<evidence type="ECO:0000256" key="2">
    <source>
        <dbReference type="ARBA" id="ARBA00004167"/>
    </source>
</evidence>
<evidence type="ECO:0000256" key="3">
    <source>
        <dbReference type="ARBA" id="ARBA00004906"/>
    </source>
</evidence>
<keyword evidence="10" id="KW-0862">Zinc</keyword>
<gene>
    <name evidence="18" type="ORF">RIF29_07012</name>
</gene>
<dbReference type="InterPro" id="IPR001841">
    <property type="entry name" value="Znf_RING"/>
</dbReference>
<evidence type="ECO:0000256" key="7">
    <source>
        <dbReference type="ARBA" id="ARBA00022723"/>
    </source>
</evidence>
<evidence type="ECO:0000256" key="14">
    <source>
        <dbReference type="PROSITE-ProRule" id="PRU00175"/>
    </source>
</evidence>
<dbReference type="PANTHER" id="PTHR46913:SF1">
    <property type="entry name" value="RING-H2 FINGER PROTEIN ATL16"/>
    <property type="match status" value="1"/>
</dbReference>
<evidence type="ECO:0000256" key="4">
    <source>
        <dbReference type="ARBA" id="ARBA00012483"/>
    </source>
</evidence>
<comment type="subcellular location">
    <subcellularLocation>
        <location evidence="2">Membrane</location>
        <topology evidence="2">Single-pass membrane protein</topology>
    </subcellularLocation>
</comment>
<accession>A0AAN9PAM3</accession>
<feature type="region of interest" description="Disordered" evidence="15">
    <location>
        <begin position="168"/>
        <end position="215"/>
    </location>
</feature>
<dbReference type="SUPFAM" id="SSF57850">
    <property type="entry name" value="RING/U-box"/>
    <property type="match status" value="1"/>
</dbReference>
<evidence type="ECO:0000256" key="8">
    <source>
        <dbReference type="ARBA" id="ARBA00022771"/>
    </source>
</evidence>
<feature type="compositionally biased region" description="Basic and acidic residues" evidence="15">
    <location>
        <begin position="244"/>
        <end position="253"/>
    </location>
</feature>
<dbReference type="FunFam" id="3.30.40.10:FF:000457">
    <property type="entry name" value="RING-H2 finger protein ATL3"/>
    <property type="match status" value="1"/>
</dbReference>
<dbReference type="GO" id="GO:0016567">
    <property type="term" value="P:protein ubiquitination"/>
    <property type="evidence" value="ECO:0007669"/>
    <property type="project" value="InterPro"/>
</dbReference>
<evidence type="ECO:0000259" key="17">
    <source>
        <dbReference type="PROSITE" id="PS50089"/>
    </source>
</evidence>
<dbReference type="Pfam" id="PF13639">
    <property type="entry name" value="zf-RING_2"/>
    <property type="match status" value="1"/>
</dbReference>
<dbReference type="Proteomes" id="UP001372338">
    <property type="component" value="Unassembled WGS sequence"/>
</dbReference>
<comment type="caution">
    <text evidence="18">The sequence shown here is derived from an EMBL/GenBank/DDBJ whole genome shotgun (WGS) entry which is preliminary data.</text>
</comment>
<organism evidence="18 19">
    <name type="scientific">Crotalaria pallida</name>
    <name type="common">Smooth rattlebox</name>
    <name type="synonym">Crotalaria striata</name>
    <dbReference type="NCBI Taxonomy" id="3830"/>
    <lineage>
        <taxon>Eukaryota</taxon>
        <taxon>Viridiplantae</taxon>
        <taxon>Streptophyta</taxon>
        <taxon>Embryophyta</taxon>
        <taxon>Tracheophyta</taxon>
        <taxon>Spermatophyta</taxon>
        <taxon>Magnoliopsida</taxon>
        <taxon>eudicotyledons</taxon>
        <taxon>Gunneridae</taxon>
        <taxon>Pentapetalae</taxon>
        <taxon>rosids</taxon>
        <taxon>fabids</taxon>
        <taxon>Fabales</taxon>
        <taxon>Fabaceae</taxon>
        <taxon>Papilionoideae</taxon>
        <taxon>50 kb inversion clade</taxon>
        <taxon>genistoids sensu lato</taxon>
        <taxon>core genistoids</taxon>
        <taxon>Crotalarieae</taxon>
        <taxon>Crotalaria</taxon>
    </lineage>
</organism>
<keyword evidence="11 16" id="KW-1133">Transmembrane helix</keyword>
<keyword evidence="9" id="KW-0833">Ubl conjugation pathway</keyword>
<keyword evidence="12 16" id="KW-0472">Membrane</keyword>
<keyword evidence="6 16" id="KW-0812">Transmembrane</keyword>
<feature type="transmembrane region" description="Helical" evidence="16">
    <location>
        <begin position="20"/>
        <end position="43"/>
    </location>
</feature>
<protein>
    <recommendedName>
        <fullName evidence="4">RING-type E3 ubiquitin transferase</fullName>
        <ecNumber evidence="4">2.3.2.27</ecNumber>
    </recommendedName>
</protein>
<comment type="pathway">
    <text evidence="3">Protein modification; protein ubiquitination.</text>
</comment>
<comment type="similarity">
    <text evidence="13">Belongs to the RING-type zinc finger family. ATL subfamily.</text>
</comment>
<dbReference type="GO" id="GO:0061630">
    <property type="term" value="F:ubiquitin protein ligase activity"/>
    <property type="evidence" value="ECO:0007669"/>
    <property type="project" value="UniProtKB-EC"/>
</dbReference>
<evidence type="ECO:0000313" key="19">
    <source>
        <dbReference type="Proteomes" id="UP001372338"/>
    </source>
</evidence>
<evidence type="ECO:0000256" key="11">
    <source>
        <dbReference type="ARBA" id="ARBA00022989"/>
    </source>
</evidence>
<dbReference type="PANTHER" id="PTHR46913">
    <property type="entry name" value="RING-H2 FINGER PROTEIN ATL16"/>
    <property type="match status" value="1"/>
</dbReference>
<evidence type="ECO:0000313" key="18">
    <source>
        <dbReference type="EMBL" id="KAK7291678.1"/>
    </source>
</evidence>
<keyword evidence="7" id="KW-0479">Metal-binding</keyword>
<feature type="compositionally biased region" description="Low complexity" evidence="15">
    <location>
        <begin position="175"/>
        <end position="215"/>
    </location>
</feature>
<dbReference type="EMBL" id="JAYWIO010000001">
    <property type="protein sequence ID" value="KAK7291678.1"/>
    <property type="molecule type" value="Genomic_DNA"/>
</dbReference>
<dbReference type="SMART" id="SM00184">
    <property type="entry name" value="RING"/>
    <property type="match status" value="1"/>
</dbReference>
<dbReference type="GO" id="GO:0016020">
    <property type="term" value="C:membrane"/>
    <property type="evidence" value="ECO:0007669"/>
    <property type="project" value="UniProtKB-SubCell"/>
</dbReference>
<feature type="region of interest" description="Disordered" evidence="15">
    <location>
        <begin position="231"/>
        <end position="253"/>
    </location>
</feature>
<evidence type="ECO:0000256" key="10">
    <source>
        <dbReference type="ARBA" id="ARBA00022833"/>
    </source>
</evidence>
<feature type="domain" description="RING-type" evidence="17">
    <location>
        <begin position="109"/>
        <end position="151"/>
    </location>
</feature>
<evidence type="ECO:0000256" key="13">
    <source>
        <dbReference type="ARBA" id="ARBA00024209"/>
    </source>
</evidence>